<sequence length="291" mass="32082">MKHVPNICSSTGPRNTKQNPAIQQPLGAAVVSRHTGQALPFHCGAARPSFSTNKNVSLKKEWTVRRPALKKCQTLFFSLSLPCRIQKRKNGRSNRKGVRKMLTGRPANVFFCRQRTHNKKPTVAEGARTIDRQKSVYTDLAMTTTGAEELVGVCYVDLVLRWEILVPGMFVGYFLCQALCSCRFSTWLAACYVTAVVYLCAAVGTAAFVDATMISARPVGYKWCAVLNHLAVPLFQRTFITSAIAILVGTLVSWAVQGIFGVIDVVITRGLQSKALTAARHRPLGRLQRNL</sequence>
<evidence type="ECO:0000313" key="3">
    <source>
        <dbReference type="EMBL" id="AJF97511.1"/>
    </source>
</evidence>
<evidence type="ECO:0000313" key="4">
    <source>
        <dbReference type="Proteomes" id="UP000202511"/>
    </source>
</evidence>
<protein>
    <submittedName>
        <fullName evidence="3">Uncharacterized protein</fullName>
    </submittedName>
</protein>
<organism evidence="3 4">
    <name type="scientific">Pandoravirus inopinatum</name>
    <dbReference type="NCBI Taxonomy" id="1605721"/>
    <lineage>
        <taxon>Viruses</taxon>
        <taxon>Pandoravirus</taxon>
    </lineage>
</organism>
<dbReference type="Proteomes" id="UP000202511">
    <property type="component" value="Segment"/>
</dbReference>
<proteinExistence type="predicted"/>
<dbReference type="RefSeq" id="YP_009119746.1">
    <property type="nucleotide sequence ID" value="NC_026440.1"/>
</dbReference>
<dbReference type="EMBL" id="KP136319">
    <property type="protein sequence ID" value="AJF97511.1"/>
    <property type="molecule type" value="Genomic_DNA"/>
</dbReference>
<dbReference type="KEGG" id="vg:23462428"/>
<evidence type="ECO:0000256" key="2">
    <source>
        <dbReference type="SAM" id="Phobius"/>
    </source>
</evidence>
<reference evidence="3 4" key="1">
    <citation type="journal article" date="2015" name="Parasitol. Res.">
        <title>Viruses in close associations with free-living amoebae.</title>
        <authorList>
            <person name="Scheid P."/>
        </authorList>
    </citation>
    <scope>NUCLEOTIDE SEQUENCE [LARGE SCALE GENOMIC DNA]</scope>
    <source>
        <strain evidence="3">KlaHel</strain>
    </source>
</reference>
<name>A0A0B5J9F9_9VIRU</name>
<dbReference type="GeneID" id="23462428"/>
<keyword evidence="2" id="KW-1133">Transmembrane helix</keyword>
<feature type="transmembrane region" description="Helical" evidence="2">
    <location>
        <begin position="239"/>
        <end position="267"/>
    </location>
</feature>
<evidence type="ECO:0000256" key="1">
    <source>
        <dbReference type="SAM" id="MobiDB-lite"/>
    </source>
</evidence>
<feature type="transmembrane region" description="Helical" evidence="2">
    <location>
        <begin position="187"/>
        <end position="209"/>
    </location>
</feature>
<feature type="compositionally biased region" description="Polar residues" evidence="1">
    <location>
        <begin position="7"/>
        <end position="20"/>
    </location>
</feature>
<feature type="region of interest" description="Disordered" evidence="1">
    <location>
        <begin position="1"/>
        <end position="20"/>
    </location>
</feature>
<keyword evidence="2" id="KW-0812">Transmembrane</keyword>
<keyword evidence="2" id="KW-0472">Membrane</keyword>
<accession>A0A0B5J9F9</accession>